<dbReference type="SMART" id="SM00651">
    <property type="entry name" value="Sm"/>
    <property type="match status" value="1"/>
</dbReference>
<comment type="caution">
    <text evidence="8">The sequence shown here is derived from an EMBL/GenBank/DDBJ whole genome shotgun (WGS) entry which is preliminary data.</text>
</comment>
<proteinExistence type="inferred from homology"/>
<evidence type="ECO:0000256" key="1">
    <source>
        <dbReference type="ARBA" id="ARBA00006850"/>
    </source>
</evidence>
<evidence type="ECO:0000313" key="8">
    <source>
        <dbReference type="EMBL" id="CAH7689633.1"/>
    </source>
</evidence>
<evidence type="ECO:0000256" key="6">
    <source>
        <dbReference type="RuleBase" id="RU365047"/>
    </source>
</evidence>
<dbReference type="InterPro" id="IPR001163">
    <property type="entry name" value="Sm_dom_euk/arc"/>
</dbReference>
<evidence type="ECO:0000256" key="4">
    <source>
        <dbReference type="ARBA" id="ARBA00022884"/>
    </source>
</evidence>
<sequence length="150" mass="17035">MDNFLANVPFTTSGALVDIVDKKIIVVLRDGRKFIGVLRSYDQFANLVLQDSMERIHVGIGTDPNNPLGKYADFWKGIFIIRGENVVLIGEIDLDKEDEAIEKCELESVDKVLEIQNKENQVILDTQKLKEKTLFGERGFGKEGDEDDRY</sequence>
<dbReference type="GO" id="GO:0000290">
    <property type="term" value="P:deadenylation-dependent decapping of nuclear-transcribed mRNA"/>
    <property type="evidence" value="ECO:0007669"/>
    <property type="project" value="TreeGrafter"/>
</dbReference>
<keyword evidence="3 6" id="KW-0507">mRNA processing</keyword>
<dbReference type="CDD" id="cd01728">
    <property type="entry name" value="LSm1"/>
    <property type="match status" value="1"/>
</dbReference>
<comment type="subcellular location">
    <subcellularLocation>
        <location evidence="6">Cytoplasm</location>
    </subcellularLocation>
    <subcellularLocation>
        <location evidence="6">Cytoplasm</location>
        <location evidence="6">P-body</location>
    </subcellularLocation>
</comment>
<feature type="domain" description="Sm" evidence="7">
    <location>
        <begin position="11"/>
        <end position="95"/>
    </location>
</feature>
<accession>A0AAV0BU55</accession>
<keyword evidence="4 6" id="KW-0694">RNA-binding</keyword>
<protein>
    <recommendedName>
        <fullName evidence="6">U6 snRNA-associated Sm-like protein LSm1</fullName>
    </recommendedName>
</protein>
<comment type="subunit">
    <text evidence="6">Component of the heptameric LSM1-LSM7 complex that forms a seven-membered ring structure with a donut shape.</text>
</comment>
<dbReference type="GO" id="GO:0003729">
    <property type="term" value="F:mRNA binding"/>
    <property type="evidence" value="ECO:0007669"/>
    <property type="project" value="TreeGrafter"/>
</dbReference>
<name>A0AAV0BU55_PHAPC</name>
<comment type="similarity">
    <text evidence="1 6">Belongs to the snRNP Sm proteins family.</text>
</comment>
<organism evidence="8 9">
    <name type="scientific">Phakopsora pachyrhizi</name>
    <name type="common">Asian soybean rust disease fungus</name>
    <dbReference type="NCBI Taxonomy" id="170000"/>
    <lineage>
        <taxon>Eukaryota</taxon>
        <taxon>Fungi</taxon>
        <taxon>Dikarya</taxon>
        <taxon>Basidiomycota</taxon>
        <taxon>Pucciniomycotina</taxon>
        <taxon>Pucciniomycetes</taxon>
        <taxon>Pucciniales</taxon>
        <taxon>Phakopsoraceae</taxon>
        <taxon>Phakopsora</taxon>
    </lineage>
</organism>
<dbReference type="Proteomes" id="UP001153365">
    <property type="component" value="Unassembled WGS sequence"/>
</dbReference>
<dbReference type="InterPro" id="IPR034104">
    <property type="entry name" value="Lsm1"/>
</dbReference>
<dbReference type="InterPro" id="IPR044642">
    <property type="entry name" value="PTHR15588"/>
</dbReference>
<keyword evidence="5 6" id="KW-0687">Ribonucleoprotein</keyword>
<dbReference type="AlphaFoldDB" id="A0AAV0BU55"/>
<dbReference type="PANTHER" id="PTHR15588">
    <property type="entry name" value="LSM1"/>
    <property type="match status" value="1"/>
</dbReference>
<dbReference type="PROSITE" id="PS52002">
    <property type="entry name" value="SM"/>
    <property type="match status" value="1"/>
</dbReference>
<evidence type="ECO:0000256" key="5">
    <source>
        <dbReference type="ARBA" id="ARBA00023274"/>
    </source>
</evidence>
<dbReference type="EMBL" id="CALTRL010006111">
    <property type="protein sequence ID" value="CAH7689633.1"/>
    <property type="molecule type" value="Genomic_DNA"/>
</dbReference>
<evidence type="ECO:0000256" key="2">
    <source>
        <dbReference type="ARBA" id="ARBA00022490"/>
    </source>
</evidence>
<dbReference type="GO" id="GO:1990904">
    <property type="term" value="C:ribonucleoprotein complex"/>
    <property type="evidence" value="ECO:0007669"/>
    <property type="project" value="UniProtKB-KW"/>
</dbReference>
<gene>
    <name evidence="6" type="primary">LSM1</name>
    <name evidence="8" type="ORF">PPACK8108_LOCUS24759</name>
</gene>
<keyword evidence="2 6" id="KW-0963">Cytoplasm</keyword>
<dbReference type="Pfam" id="PF01423">
    <property type="entry name" value="LSM"/>
    <property type="match status" value="1"/>
</dbReference>
<dbReference type="GO" id="GO:1990726">
    <property type="term" value="C:Lsm1-7-Pat1 complex"/>
    <property type="evidence" value="ECO:0007669"/>
    <property type="project" value="TreeGrafter"/>
</dbReference>
<reference evidence="8" key="1">
    <citation type="submission" date="2022-06" db="EMBL/GenBank/DDBJ databases">
        <authorList>
            <consortium name="SYNGENTA / RWTH Aachen University"/>
        </authorList>
    </citation>
    <scope>NUCLEOTIDE SEQUENCE</scope>
</reference>
<evidence type="ECO:0000313" key="9">
    <source>
        <dbReference type="Proteomes" id="UP001153365"/>
    </source>
</evidence>
<dbReference type="PANTHER" id="PTHR15588:SF8">
    <property type="entry name" value="U6 SNRNA-ASSOCIATED SM-LIKE PROTEIN LSM1"/>
    <property type="match status" value="1"/>
</dbReference>
<dbReference type="InterPro" id="IPR047575">
    <property type="entry name" value="Sm"/>
</dbReference>
<evidence type="ECO:0000256" key="3">
    <source>
        <dbReference type="ARBA" id="ARBA00022664"/>
    </source>
</evidence>
<evidence type="ECO:0000259" key="7">
    <source>
        <dbReference type="PROSITE" id="PS52002"/>
    </source>
</evidence>
<keyword evidence="9" id="KW-1185">Reference proteome</keyword>
<dbReference type="GO" id="GO:0000932">
    <property type="term" value="C:P-body"/>
    <property type="evidence" value="ECO:0007669"/>
    <property type="project" value="UniProtKB-SubCell"/>
</dbReference>
<dbReference type="Gene3D" id="2.30.30.100">
    <property type="match status" value="1"/>
</dbReference>
<dbReference type="InterPro" id="IPR010920">
    <property type="entry name" value="LSM_dom_sf"/>
</dbReference>
<dbReference type="GO" id="GO:0006397">
    <property type="term" value="P:mRNA processing"/>
    <property type="evidence" value="ECO:0007669"/>
    <property type="project" value="UniProtKB-UniRule"/>
</dbReference>
<comment type="function">
    <text evidence="6">Component of the cytoplasmic LSM1-LSM7 complex which is involved in mRNA degradation.</text>
</comment>
<dbReference type="SUPFAM" id="SSF50182">
    <property type="entry name" value="Sm-like ribonucleoproteins"/>
    <property type="match status" value="1"/>
</dbReference>